<reference evidence="2" key="1">
    <citation type="journal article" date="2020" name="Nature">
        <title>Giant virus diversity and host interactions through global metagenomics.</title>
        <authorList>
            <person name="Schulz F."/>
            <person name="Roux S."/>
            <person name="Paez-Espino D."/>
            <person name="Jungbluth S."/>
            <person name="Walsh D.A."/>
            <person name="Denef V.J."/>
            <person name="McMahon K.D."/>
            <person name="Konstantinidis K.T."/>
            <person name="Eloe-Fadrosh E.A."/>
            <person name="Kyrpides N.C."/>
            <person name="Woyke T."/>
        </authorList>
    </citation>
    <scope>NUCLEOTIDE SEQUENCE</scope>
    <source>
        <strain evidence="2">GVMAG-M-3300023184-89</strain>
    </source>
</reference>
<protein>
    <submittedName>
        <fullName evidence="2">Uncharacterized protein</fullName>
    </submittedName>
</protein>
<evidence type="ECO:0000313" key="2">
    <source>
        <dbReference type="EMBL" id="QHT92766.1"/>
    </source>
</evidence>
<organism evidence="2">
    <name type="scientific">viral metagenome</name>
    <dbReference type="NCBI Taxonomy" id="1070528"/>
    <lineage>
        <taxon>unclassified sequences</taxon>
        <taxon>metagenomes</taxon>
        <taxon>organismal metagenomes</taxon>
    </lineage>
</organism>
<accession>A0A6C0IK08</accession>
<dbReference type="AlphaFoldDB" id="A0A6C0IK08"/>
<proteinExistence type="predicted"/>
<dbReference type="EMBL" id="MN740194">
    <property type="protein sequence ID" value="QHT92766.1"/>
    <property type="molecule type" value="Genomic_DNA"/>
</dbReference>
<sequence>MNTTTVLLTLYNSSLSPESSYSDDSSSSPLISPAVSIVIALIGLLSTVVIHYNVQHIKICCIKINCIKKKVNKDDVEYYEEPTNTHEEKIIHTIDLDNLPENKRISVETIV</sequence>
<name>A0A6C0IK08_9ZZZZ</name>
<keyword evidence="1" id="KW-1133">Transmembrane helix</keyword>
<feature type="transmembrane region" description="Helical" evidence="1">
    <location>
        <begin position="30"/>
        <end position="54"/>
    </location>
</feature>
<keyword evidence="1" id="KW-0472">Membrane</keyword>
<keyword evidence="1" id="KW-0812">Transmembrane</keyword>
<evidence type="ECO:0000256" key="1">
    <source>
        <dbReference type="SAM" id="Phobius"/>
    </source>
</evidence>